<sequence length="312" mass="33056">MDSMDMMRAFLAVAREGSFTGGARRLGVSTKLVSKRVAALETRLGAQLFARTTRSVSLTDAGRDCSLRAAPLVEQFAELEDALRDRRTALSGEIRITAPTAFGSQRLPGALGAFMTAHPQVSVRLDLTNARIDLAAEGYDLAVRVGAPGDSTMIGRRLAATPLIVCAAPDYLARAGAPERPADLASHDCLIDQNFTDPAIWRFLPARPAADAAEIAVRVAGRVHANAPAPLADFAIAGLGVARLPAYIVAEAVADGRLVALLPQHRATEIALFALYPTNRHLPTRVRALIDHLVAYFGAARWAVPTGRPGGG</sequence>
<dbReference type="Pfam" id="PF03466">
    <property type="entry name" value="LysR_substrate"/>
    <property type="match status" value="1"/>
</dbReference>
<evidence type="ECO:0000256" key="1">
    <source>
        <dbReference type="ARBA" id="ARBA00009437"/>
    </source>
</evidence>
<keyword evidence="2" id="KW-0805">Transcription regulation</keyword>
<gene>
    <name evidence="6" type="ORF">SAMN05444370_1395</name>
</gene>
<keyword evidence="3" id="KW-0238">DNA-binding</keyword>
<protein>
    <submittedName>
        <fullName evidence="6">Transcriptional regulator, LysR family</fullName>
    </submittedName>
</protein>
<dbReference type="OrthoDB" id="9813056at2"/>
<dbReference type="CDD" id="cd08422">
    <property type="entry name" value="PBP2_CrgA_like"/>
    <property type="match status" value="1"/>
</dbReference>
<evidence type="ECO:0000313" key="7">
    <source>
        <dbReference type="Proteomes" id="UP000198703"/>
    </source>
</evidence>
<evidence type="ECO:0000256" key="4">
    <source>
        <dbReference type="ARBA" id="ARBA00023163"/>
    </source>
</evidence>
<name>A0A1H4G625_9RHOB</name>
<dbReference type="GO" id="GO:0043565">
    <property type="term" value="F:sequence-specific DNA binding"/>
    <property type="evidence" value="ECO:0007669"/>
    <property type="project" value="TreeGrafter"/>
</dbReference>
<dbReference type="InterPro" id="IPR000847">
    <property type="entry name" value="LysR_HTH_N"/>
</dbReference>
<dbReference type="Pfam" id="PF00126">
    <property type="entry name" value="HTH_1"/>
    <property type="match status" value="1"/>
</dbReference>
<dbReference type="PROSITE" id="PS50931">
    <property type="entry name" value="HTH_LYSR"/>
    <property type="match status" value="1"/>
</dbReference>
<accession>A0A1H4G625</accession>
<dbReference type="RefSeq" id="WP_093256691.1">
    <property type="nucleotide sequence ID" value="NZ_FNQM01000039.1"/>
</dbReference>
<dbReference type="SUPFAM" id="SSF53850">
    <property type="entry name" value="Periplasmic binding protein-like II"/>
    <property type="match status" value="1"/>
</dbReference>
<organism evidence="6 7">
    <name type="scientific">Rubrimonas cliftonensis</name>
    <dbReference type="NCBI Taxonomy" id="89524"/>
    <lineage>
        <taxon>Bacteria</taxon>
        <taxon>Pseudomonadati</taxon>
        <taxon>Pseudomonadota</taxon>
        <taxon>Alphaproteobacteria</taxon>
        <taxon>Rhodobacterales</taxon>
        <taxon>Paracoccaceae</taxon>
        <taxon>Rubrimonas</taxon>
    </lineage>
</organism>
<evidence type="ECO:0000256" key="2">
    <source>
        <dbReference type="ARBA" id="ARBA00023015"/>
    </source>
</evidence>
<reference evidence="6 7" key="1">
    <citation type="submission" date="2016-10" db="EMBL/GenBank/DDBJ databases">
        <authorList>
            <person name="de Groot N.N."/>
        </authorList>
    </citation>
    <scope>NUCLEOTIDE SEQUENCE [LARGE SCALE GENOMIC DNA]</scope>
    <source>
        <strain evidence="6 7">DSM 15345</strain>
    </source>
</reference>
<dbReference type="Gene3D" id="3.40.190.290">
    <property type="match status" value="1"/>
</dbReference>
<dbReference type="Proteomes" id="UP000198703">
    <property type="component" value="Unassembled WGS sequence"/>
</dbReference>
<dbReference type="PANTHER" id="PTHR30537:SF5">
    <property type="entry name" value="HTH-TYPE TRANSCRIPTIONAL ACTIVATOR TTDR-RELATED"/>
    <property type="match status" value="1"/>
</dbReference>
<evidence type="ECO:0000313" key="6">
    <source>
        <dbReference type="EMBL" id="SEB05055.1"/>
    </source>
</evidence>
<dbReference type="GO" id="GO:0006351">
    <property type="term" value="P:DNA-templated transcription"/>
    <property type="evidence" value="ECO:0007669"/>
    <property type="project" value="TreeGrafter"/>
</dbReference>
<dbReference type="InterPro" id="IPR036390">
    <property type="entry name" value="WH_DNA-bd_sf"/>
</dbReference>
<dbReference type="EMBL" id="FNQM01000039">
    <property type="protein sequence ID" value="SEB05055.1"/>
    <property type="molecule type" value="Genomic_DNA"/>
</dbReference>
<dbReference type="FunFam" id="3.40.190.290:FF:000001">
    <property type="entry name" value="Transcriptional regulator, LysR family"/>
    <property type="match status" value="1"/>
</dbReference>
<dbReference type="InterPro" id="IPR036388">
    <property type="entry name" value="WH-like_DNA-bd_sf"/>
</dbReference>
<dbReference type="PANTHER" id="PTHR30537">
    <property type="entry name" value="HTH-TYPE TRANSCRIPTIONAL REGULATOR"/>
    <property type="match status" value="1"/>
</dbReference>
<keyword evidence="7" id="KW-1185">Reference proteome</keyword>
<dbReference type="AlphaFoldDB" id="A0A1H4G625"/>
<dbReference type="InterPro" id="IPR058163">
    <property type="entry name" value="LysR-type_TF_proteobact-type"/>
</dbReference>
<dbReference type="SUPFAM" id="SSF46785">
    <property type="entry name" value="Winged helix' DNA-binding domain"/>
    <property type="match status" value="1"/>
</dbReference>
<evidence type="ECO:0000259" key="5">
    <source>
        <dbReference type="PROSITE" id="PS50931"/>
    </source>
</evidence>
<dbReference type="STRING" id="89524.SAMN05444370_1395"/>
<dbReference type="InterPro" id="IPR005119">
    <property type="entry name" value="LysR_subst-bd"/>
</dbReference>
<evidence type="ECO:0000256" key="3">
    <source>
        <dbReference type="ARBA" id="ARBA00023125"/>
    </source>
</evidence>
<comment type="similarity">
    <text evidence="1">Belongs to the LysR transcriptional regulatory family.</text>
</comment>
<dbReference type="GO" id="GO:0003700">
    <property type="term" value="F:DNA-binding transcription factor activity"/>
    <property type="evidence" value="ECO:0007669"/>
    <property type="project" value="InterPro"/>
</dbReference>
<keyword evidence="4" id="KW-0804">Transcription</keyword>
<feature type="domain" description="HTH lysR-type" evidence="5">
    <location>
        <begin position="4"/>
        <end position="59"/>
    </location>
</feature>
<dbReference type="Gene3D" id="1.10.10.10">
    <property type="entry name" value="Winged helix-like DNA-binding domain superfamily/Winged helix DNA-binding domain"/>
    <property type="match status" value="1"/>
</dbReference>
<dbReference type="FunFam" id="1.10.10.10:FF:000001">
    <property type="entry name" value="LysR family transcriptional regulator"/>
    <property type="match status" value="1"/>
</dbReference>
<proteinExistence type="inferred from homology"/>